<reference evidence="2" key="1">
    <citation type="submission" date="2017-09" db="EMBL/GenBank/DDBJ databases">
        <authorList>
            <person name="Varghese N."/>
            <person name="Submissions S."/>
        </authorList>
    </citation>
    <scope>NUCLEOTIDE SEQUENCE [LARGE SCALE GENOMIC DNA]</scope>
    <source>
        <strain evidence="2">DSM 25885</strain>
    </source>
</reference>
<organism evidence="1 2">
    <name type="scientific">Flagellimonas pacifica</name>
    <dbReference type="NCBI Taxonomy" id="1247520"/>
    <lineage>
        <taxon>Bacteria</taxon>
        <taxon>Pseudomonadati</taxon>
        <taxon>Bacteroidota</taxon>
        <taxon>Flavobacteriia</taxon>
        <taxon>Flavobacteriales</taxon>
        <taxon>Flavobacteriaceae</taxon>
        <taxon>Flagellimonas</taxon>
    </lineage>
</organism>
<dbReference type="Proteomes" id="UP000219048">
    <property type="component" value="Unassembled WGS sequence"/>
</dbReference>
<protein>
    <submittedName>
        <fullName evidence="1">Uncharacterized protein</fullName>
    </submittedName>
</protein>
<dbReference type="AlphaFoldDB" id="A0A285MX17"/>
<name>A0A285MX17_9FLAO</name>
<proteinExistence type="predicted"/>
<evidence type="ECO:0000313" key="1">
    <source>
        <dbReference type="EMBL" id="SNZ01233.1"/>
    </source>
</evidence>
<accession>A0A285MX17</accession>
<dbReference type="EMBL" id="OBEH01000005">
    <property type="protein sequence ID" value="SNZ01233.1"/>
    <property type="molecule type" value="Genomic_DNA"/>
</dbReference>
<keyword evidence="2" id="KW-1185">Reference proteome</keyword>
<evidence type="ECO:0000313" key="2">
    <source>
        <dbReference type="Proteomes" id="UP000219048"/>
    </source>
</evidence>
<dbReference type="RefSeq" id="WP_097046695.1">
    <property type="nucleotide sequence ID" value="NZ_OBEH01000005.1"/>
</dbReference>
<gene>
    <name evidence="1" type="ORF">SAMN06265377_3070</name>
</gene>
<sequence>MAVWQYPLIIIPKKAVVEKFNEVPERLFINHKGWKKYWENINLNKGFPEPGFEDAKTIKWWKNIDLNIQETANQIDELVKRGDWTNDKDFIGWKGDSEKEEDNDCHIAYDKKTNEISEFQFRTDLRNMEKATRFLTGMLEICSNNSLLLMNTDGLLFEPKAELIFKDLEKSDSIKFLTDPEEFLEEISNDEENRIQFNPVKPSIWDRIKNLFS</sequence>
<dbReference type="OrthoDB" id="982601at2"/>